<dbReference type="Pfam" id="PF00078">
    <property type="entry name" value="RVT_1"/>
    <property type="match status" value="1"/>
</dbReference>
<dbReference type="Proteomes" id="UP000499080">
    <property type="component" value="Unassembled WGS sequence"/>
</dbReference>
<evidence type="ECO:0000313" key="3">
    <source>
        <dbReference type="Proteomes" id="UP000499080"/>
    </source>
</evidence>
<reference evidence="2 3" key="1">
    <citation type="journal article" date="2019" name="Sci. Rep.">
        <title>Orb-weaving spider Araneus ventricosus genome elucidates the spidroin gene catalogue.</title>
        <authorList>
            <person name="Kono N."/>
            <person name="Nakamura H."/>
            <person name="Ohtoshi R."/>
            <person name="Moran D.A.P."/>
            <person name="Shinohara A."/>
            <person name="Yoshida Y."/>
            <person name="Fujiwara M."/>
            <person name="Mori M."/>
            <person name="Tomita M."/>
            <person name="Arakawa K."/>
        </authorList>
    </citation>
    <scope>NUCLEOTIDE SEQUENCE [LARGE SCALE GENOMIC DNA]</scope>
</reference>
<feature type="domain" description="Reverse transcriptase" evidence="1">
    <location>
        <begin position="53"/>
        <end position="277"/>
    </location>
</feature>
<keyword evidence="2" id="KW-0808">Transferase</keyword>
<evidence type="ECO:0000259" key="1">
    <source>
        <dbReference type="PROSITE" id="PS50878"/>
    </source>
</evidence>
<dbReference type="AlphaFoldDB" id="A0A4Y2E9K4"/>
<dbReference type="GO" id="GO:0003964">
    <property type="term" value="F:RNA-directed DNA polymerase activity"/>
    <property type="evidence" value="ECO:0007669"/>
    <property type="project" value="UniProtKB-KW"/>
</dbReference>
<dbReference type="OrthoDB" id="8058536at2759"/>
<dbReference type="InterPro" id="IPR043502">
    <property type="entry name" value="DNA/RNA_pol_sf"/>
</dbReference>
<sequence length="277" mass="32010">SNEEYNSDFNLTELNRAIDKSRPTSPGPDDIHLNMITHLSESSLINILRLFNRIWREHKFPISWRRALIIPIAKPGKDPQDPTNYRPIALTSCLCKILERMVNARLVYSLETNKWLSPFQSGFRRGRSTLDNILRLETSIREAFVSKKHLVSIMFDMEKAYDRTWRYGIMRDLHRIGLRGNLPIFIENFLGTRTFRVRLGNVLSDSFYQNEGVPQGSVLSVILFIIKINDIIKTLPPFVHGSLFVDDFQIHCSGEDMGFVEKKLQEAVDRINACGKN</sequence>
<proteinExistence type="predicted"/>
<accession>A0A4Y2E9K4</accession>
<organism evidence="2 3">
    <name type="scientific">Araneus ventricosus</name>
    <name type="common">Orbweaver spider</name>
    <name type="synonym">Epeira ventricosa</name>
    <dbReference type="NCBI Taxonomy" id="182803"/>
    <lineage>
        <taxon>Eukaryota</taxon>
        <taxon>Metazoa</taxon>
        <taxon>Ecdysozoa</taxon>
        <taxon>Arthropoda</taxon>
        <taxon>Chelicerata</taxon>
        <taxon>Arachnida</taxon>
        <taxon>Araneae</taxon>
        <taxon>Araneomorphae</taxon>
        <taxon>Entelegynae</taxon>
        <taxon>Araneoidea</taxon>
        <taxon>Araneidae</taxon>
        <taxon>Araneus</taxon>
    </lineage>
</organism>
<keyword evidence="3" id="KW-1185">Reference proteome</keyword>
<evidence type="ECO:0000313" key="2">
    <source>
        <dbReference type="EMBL" id="GBM24435.1"/>
    </source>
</evidence>
<dbReference type="PANTHER" id="PTHR19446">
    <property type="entry name" value="REVERSE TRANSCRIPTASES"/>
    <property type="match status" value="1"/>
</dbReference>
<dbReference type="InterPro" id="IPR000477">
    <property type="entry name" value="RT_dom"/>
</dbReference>
<dbReference type="SUPFAM" id="SSF56672">
    <property type="entry name" value="DNA/RNA polymerases"/>
    <property type="match status" value="1"/>
</dbReference>
<dbReference type="CDD" id="cd01650">
    <property type="entry name" value="RT_nLTR_like"/>
    <property type="match status" value="1"/>
</dbReference>
<name>A0A4Y2E9K4_ARAVE</name>
<keyword evidence="2" id="KW-0695">RNA-directed DNA polymerase</keyword>
<dbReference type="PROSITE" id="PS50878">
    <property type="entry name" value="RT_POL"/>
    <property type="match status" value="1"/>
</dbReference>
<keyword evidence="2" id="KW-0548">Nucleotidyltransferase</keyword>
<feature type="non-terminal residue" evidence="2">
    <location>
        <position position="1"/>
    </location>
</feature>
<protein>
    <submittedName>
        <fullName evidence="2">Putative RNA-directed DNA polymerase from transposon X-element</fullName>
    </submittedName>
</protein>
<comment type="caution">
    <text evidence="2">The sequence shown here is derived from an EMBL/GenBank/DDBJ whole genome shotgun (WGS) entry which is preliminary data.</text>
</comment>
<dbReference type="EMBL" id="BGPR01091711">
    <property type="protein sequence ID" value="GBM24435.1"/>
    <property type="molecule type" value="Genomic_DNA"/>
</dbReference>
<gene>
    <name evidence="2" type="primary">X-elementORF2_321</name>
    <name evidence="2" type="ORF">AVEN_130990_1</name>
</gene>